<dbReference type="Proteomes" id="UP001162480">
    <property type="component" value="Chromosome 14"/>
</dbReference>
<protein>
    <submittedName>
        <fullName evidence="2">Uncharacterized protein</fullName>
    </submittedName>
</protein>
<dbReference type="EMBL" id="OX597827">
    <property type="protein sequence ID" value="CAI9733292.1"/>
    <property type="molecule type" value="Genomic_DNA"/>
</dbReference>
<keyword evidence="3" id="KW-1185">Reference proteome</keyword>
<accession>A0AA36BH57</accession>
<dbReference type="AlphaFoldDB" id="A0AA36BH57"/>
<evidence type="ECO:0000256" key="1">
    <source>
        <dbReference type="SAM" id="MobiDB-lite"/>
    </source>
</evidence>
<reference evidence="2" key="1">
    <citation type="submission" date="2023-08" db="EMBL/GenBank/DDBJ databases">
        <authorList>
            <person name="Alioto T."/>
            <person name="Alioto T."/>
            <person name="Gomez Garrido J."/>
        </authorList>
    </citation>
    <scope>NUCLEOTIDE SEQUENCE</scope>
</reference>
<name>A0AA36BH57_OCTVU</name>
<sequence length="71" mass="7937">MAYESKIAVIYCNGLKFMETLYSLPTNAMLFSSPRTSGQGITSPSTLTPPPPPPRLYCRNTMRQYETDSTL</sequence>
<proteinExistence type="predicted"/>
<evidence type="ECO:0000313" key="2">
    <source>
        <dbReference type="EMBL" id="CAI9733292.1"/>
    </source>
</evidence>
<organism evidence="2 3">
    <name type="scientific">Octopus vulgaris</name>
    <name type="common">Common octopus</name>
    <dbReference type="NCBI Taxonomy" id="6645"/>
    <lineage>
        <taxon>Eukaryota</taxon>
        <taxon>Metazoa</taxon>
        <taxon>Spiralia</taxon>
        <taxon>Lophotrochozoa</taxon>
        <taxon>Mollusca</taxon>
        <taxon>Cephalopoda</taxon>
        <taxon>Coleoidea</taxon>
        <taxon>Octopodiformes</taxon>
        <taxon>Octopoda</taxon>
        <taxon>Incirrata</taxon>
        <taxon>Octopodidae</taxon>
        <taxon>Octopus</taxon>
    </lineage>
</organism>
<feature type="region of interest" description="Disordered" evidence="1">
    <location>
        <begin position="33"/>
        <end position="59"/>
    </location>
</feature>
<evidence type="ECO:0000313" key="3">
    <source>
        <dbReference type="Proteomes" id="UP001162480"/>
    </source>
</evidence>
<gene>
    <name evidence="2" type="ORF">OCTVUL_1B022466</name>
</gene>